<dbReference type="PANTHER" id="PTHR32134:SF92">
    <property type="entry name" value="FNIP REPEAT-CONTAINING PROTEIN"/>
    <property type="match status" value="1"/>
</dbReference>
<gene>
    <name evidence="2" type="ORF">DDB_G0285109</name>
</gene>
<dbReference type="PhylomeDB" id="Q54NP7"/>
<keyword evidence="3" id="KW-1185">Reference proteome</keyword>
<dbReference type="AlphaFoldDB" id="Q54NP7"/>
<dbReference type="EMBL" id="AAFI02000074">
    <property type="protein sequence ID" value="EAL64867.1"/>
    <property type="molecule type" value="Genomic_DNA"/>
</dbReference>
<dbReference type="InParanoid" id="Q54NP7"/>
<dbReference type="InterPro" id="IPR008615">
    <property type="entry name" value="FNIP"/>
</dbReference>
<dbReference type="PANTHER" id="PTHR32134">
    <property type="entry name" value="FNIP REPEAT-CONTAINING PROTEIN"/>
    <property type="match status" value="1"/>
</dbReference>
<accession>Q54NP7</accession>
<reference evidence="2 3" key="1">
    <citation type="journal article" date="2005" name="Nature">
        <title>The genome of the social amoeba Dictyostelium discoideum.</title>
        <authorList>
            <consortium name="The Dictyostelium discoideum Sequencing Consortium"/>
            <person name="Eichinger L."/>
            <person name="Pachebat J.A."/>
            <person name="Glockner G."/>
            <person name="Rajandream M.A."/>
            <person name="Sucgang R."/>
            <person name="Berriman M."/>
            <person name="Song J."/>
            <person name="Olsen R."/>
            <person name="Szafranski K."/>
            <person name="Xu Q."/>
            <person name="Tunggal B."/>
            <person name="Kummerfeld S."/>
            <person name="Madera M."/>
            <person name="Konfortov B.A."/>
            <person name="Rivero F."/>
            <person name="Bankier A.T."/>
            <person name="Lehmann R."/>
            <person name="Hamlin N."/>
            <person name="Davies R."/>
            <person name="Gaudet P."/>
            <person name="Fey P."/>
            <person name="Pilcher K."/>
            <person name="Chen G."/>
            <person name="Saunders D."/>
            <person name="Sodergren E."/>
            <person name="Davis P."/>
            <person name="Kerhornou A."/>
            <person name="Nie X."/>
            <person name="Hall N."/>
            <person name="Anjard C."/>
            <person name="Hemphill L."/>
            <person name="Bason N."/>
            <person name="Farbrother P."/>
            <person name="Desany B."/>
            <person name="Just E."/>
            <person name="Morio T."/>
            <person name="Rost R."/>
            <person name="Churcher C."/>
            <person name="Cooper J."/>
            <person name="Haydock S."/>
            <person name="van Driessche N."/>
            <person name="Cronin A."/>
            <person name="Goodhead I."/>
            <person name="Muzny D."/>
            <person name="Mourier T."/>
            <person name="Pain A."/>
            <person name="Lu M."/>
            <person name="Harper D."/>
            <person name="Lindsay R."/>
            <person name="Hauser H."/>
            <person name="James K."/>
            <person name="Quiles M."/>
            <person name="Madan Babu M."/>
            <person name="Saito T."/>
            <person name="Buchrieser C."/>
            <person name="Wardroper A."/>
            <person name="Felder M."/>
            <person name="Thangavelu M."/>
            <person name="Johnson D."/>
            <person name="Knights A."/>
            <person name="Loulseged H."/>
            <person name="Mungall K."/>
            <person name="Oliver K."/>
            <person name="Price C."/>
            <person name="Quail M.A."/>
            <person name="Urushihara H."/>
            <person name="Hernandez J."/>
            <person name="Rabbinowitsch E."/>
            <person name="Steffen D."/>
            <person name="Sanders M."/>
            <person name="Ma J."/>
            <person name="Kohara Y."/>
            <person name="Sharp S."/>
            <person name="Simmonds M."/>
            <person name="Spiegler S."/>
            <person name="Tivey A."/>
            <person name="Sugano S."/>
            <person name="White B."/>
            <person name="Walker D."/>
            <person name="Woodward J."/>
            <person name="Winckler T."/>
            <person name="Tanaka Y."/>
            <person name="Shaulsky G."/>
            <person name="Schleicher M."/>
            <person name="Weinstock G."/>
            <person name="Rosenthal A."/>
            <person name="Cox E.C."/>
            <person name="Chisholm R.L."/>
            <person name="Gibbs R."/>
            <person name="Loomis W.F."/>
            <person name="Platzer M."/>
            <person name="Kay R.R."/>
            <person name="Williams J."/>
            <person name="Dear P.H."/>
            <person name="Noegel A.A."/>
            <person name="Barrell B."/>
            <person name="Kuspa A."/>
        </authorList>
    </citation>
    <scope>NUCLEOTIDE SEQUENCE [LARGE SCALE GENOMIC DNA]</scope>
    <source>
        <strain evidence="2 3">AX4</strain>
    </source>
</reference>
<evidence type="ECO:0000313" key="3">
    <source>
        <dbReference type="Proteomes" id="UP000002195"/>
    </source>
</evidence>
<evidence type="ECO:0008006" key="4">
    <source>
        <dbReference type="Google" id="ProtNLM"/>
    </source>
</evidence>
<dbReference type="GeneID" id="8624940"/>
<evidence type="ECO:0000313" key="2">
    <source>
        <dbReference type="EMBL" id="EAL64867.1"/>
    </source>
</evidence>
<dbReference type="SMR" id="Q54NP7"/>
<organism evidence="2 3">
    <name type="scientific">Dictyostelium discoideum</name>
    <name type="common">Social amoeba</name>
    <dbReference type="NCBI Taxonomy" id="44689"/>
    <lineage>
        <taxon>Eukaryota</taxon>
        <taxon>Amoebozoa</taxon>
        <taxon>Evosea</taxon>
        <taxon>Eumycetozoa</taxon>
        <taxon>Dictyostelia</taxon>
        <taxon>Dictyosteliales</taxon>
        <taxon>Dictyosteliaceae</taxon>
        <taxon>Dictyostelium</taxon>
    </lineage>
</organism>
<proteinExistence type="predicted"/>
<comment type="caution">
    <text evidence="2">The sequence shown here is derived from an EMBL/GenBank/DDBJ whole genome shotgun (WGS) entry which is preliminary data.</text>
</comment>
<dbReference type="VEuPathDB" id="AmoebaDB:DDB_G0285109"/>
<dbReference type="PaxDb" id="44689-DDB0186345"/>
<dbReference type="InterPro" id="IPR051251">
    <property type="entry name" value="STK_FNIP-Repeat"/>
</dbReference>
<keyword evidence="1" id="KW-0677">Repeat</keyword>
<dbReference type="HOGENOM" id="CLU_859006_0_0_1"/>
<protein>
    <recommendedName>
        <fullName evidence="4">FNIP repeat-containing protein</fullName>
    </recommendedName>
</protein>
<dbReference type="Proteomes" id="UP000002195">
    <property type="component" value="Unassembled WGS sequence"/>
</dbReference>
<dbReference type="KEGG" id="ddi:DDB_G0285109"/>
<sequence>MEESNYSILLNLIIKENEDIKSDEDNERSTVLFFKIWRNKYLRNYIFETIKYYLANRGWRTITLEGLNKNRFRDYFSKIILRNVLPVKSSFFPEIIEVEKKPKELPKYSIKYLKLTSRLKECVLAVRPGFIPSSVTCLELDHHYNLPLCKGIIPNSVTNLTLGNGFNQSIEIDDFPSSIKYLTFGSSFNKPLKKGSIPNGVLSITFGSLFDQDIDSDVIPSSCIELTFGQNFNRNFKIGSIPNSVKTLKLSIHYKRVIEPNVLPHSITNLNIGSSFYANKIRKIEKNTIPTSCVELRYRGSQYFSIDPSTIPPNIDLLKYDIFN</sequence>
<dbReference type="eggNOG" id="ENOG502SFQ3">
    <property type="taxonomic scope" value="Eukaryota"/>
</dbReference>
<dbReference type="Pfam" id="PF05725">
    <property type="entry name" value="FNIP"/>
    <property type="match status" value="4"/>
</dbReference>
<dbReference type="RefSeq" id="XP_639869.1">
    <property type="nucleotide sequence ID" value="XM_634777.1"/>
</dbReference>
<name>Q54NP7_DICDI</name>
<dbReference type="dictyBase" id="DDB_G0285109"/>
<evidence type="ECO:0000256" key="1">
    <source>
        <dbReference type="ARBA" id="ARBA00022737"/>
    </source>
</evidence>